<name>A0ABU6K9N3_9RHOO</name>
<sequence length="191" mass="21086">MKQRIFRTRGAGLRSAALAAALPALLTSGCAEMKSITLGASQSPVIEESPRVDAPQAQSLLNYAGSLRSRSNNELNAELELLNRTYAQHRTEDNRLRLAIFHAITPGGDRARALSLLDLPPGENAGRGRNHPIAVLLIPLLQDGRRSEDNLLATQQRLRDEQKRSEALQQKLDAIREIEKKMIERTPAKTP</sequence>
<comment type="caution">
    <text evidence="3">The sequence shown here is derived from an EMBL/GenBank/DDBJ whole genome shotgun (WGS) entry which is preliminary data.</text>
</comment>
<evidence type="ECO:0000256" key="1">
    <source>
        <dbReference type="SAM" id="Coils"/>
    </source>
</evidence>
<organism evidence="3 4">
    <name type="scientific">Uliginosibacterium silvisoli</name>
    <dbReference type="NCBI Taxonomy" id="3114758"/>
    <lineage>
        <taxon>Bacteria</taxon>
        <taxon>Pseudomonadati</taxon>
        <taxon>Pseudomonadota</taxon>
        <taxon>Betaproteobacteria</taxon>
        <taxon>Rhodocyclales</taxon>
        <taxon>Zoogloeaceae</taxon>
        <taxon>Uliginosibacterium</taxon>
    </lineage>
</organism>
<gene>
    <name evidence="3" type="ORF">VVD49_21515</name>
</gene>
<dbReference type="RefSeq" id="WP_327601298.1">
    <property type="nucleotide sequence ID" value="NZ_JAYXHS010000005.1"/>
</dbReference>
<protein>
    <submittedName>
        <fullName evidence="3">Uncharacterized protein</fullName>
    </submittedName>
</protein>
<proteinExistence type="predicted"/>
<keyword evidence="4" id="KW-1185">Reference proteome</keyword>
<accession>A0ABU6K9N3</accession>
<evidence type="ECO:0000313" key="3">
    <source>
        <dbReference type="EMBL" id="MEC5388326.1"/>
    </source>
</evidence>
<evidence type="ECO:0000313" key="4">
    <source>
        <dbReference type="Proteomes" id="UP001331561"/>
    </source>
</evidence>
<reference evidence="3 4" key="1">
    <citation type="submission" date="2024-01" db="EMBL/GenBank/DDBJ databases">
        <title>Uliginosibacterium soil sp. nov.</title>
        <authorList>
            <person name="Lv Y."/>
        </authorList>
    </citation>
    <scope>NUCLEOTIDE SEQUENCE [LARGE SCALE GENOMIC DNA]</scope>
    <source>
        <strain evidence="3 4">H3</strain>
    </source>
</reference>
<feature type="chain" id="PRO_5045176147" evidence="2">
    <location>
        <begin position="34"/>
        <end position="191"/>
    </location>
</feature>
<keyword evidence="1" id="KW-0175">Coiled coil</keyword>
<dbReference type="Proteomes" id="UP001331561">
    <property type="component" value="Unassembled WGS sequence"/>
</dbReference>
<dbReference type="EMBL" id="JAYXHS010000005">
    <property type="protein sequence ID" value="MEC5388326.1"/>
    <property type="molecule type" value="Genomic_DNA"/>
</dbReference>
<dbReference type="PROSITE" id="PS51257">
    <property type="entry name" value="PROKAR_LIPOPROTEIN"/>
    <property type="match status" value="1"/>
</dbReference>
<keyword evidence="2" id="KW-0732">Signal</keyword>
<feature type="signal peptide" evidence="2">
    <location>
        <begin position="1"/>
        <end position="33"/>
    </location>
</feature>
<evidence type="ECO:0000256" key="2">
    <source>
        <dbReference type="SAM" id="SignalP"/>
    </source>
</evidence>
<feature type="coiled-coil region" evidence="1">
    <location>
        <begin position="151"/>
        <end position="178"/>
    </location>
</feature>